<evidence type="ECO:0000313" key="3">
    <source>
        <dbReference type="Proteomes" id="UP000799423"/>
    </source>
</evidence>
<accession>A0A6A7BBA6</accession>
<feature type="compositionally biased region" description="Acidic residues" evidence="1">
    <location>
        <begin position="405"/>
        <end position="422"/>
    </location>
</feature>
<organism evidence="2 3">
    <name type="scientific">Plenodomus tracheiphilus IPT5</name>
    <dbReference type="NCBI Taxonomy" id="1408161"/>
    <lineage>
        <taxon>Eukaryota</taxon>
        <taxon>Fungi</taxon>
        <taxon>Dikarya</taxon>
        <taxon>Ascomycota</taxon>
        <taxon>Pezizomycotina</taxon>
        <taxon>Dothideomycetes</taxon>
        <taxon>Pleosporomycetidae</taxon>
        <taxon>Pleosporales</taxon>
        <taxon>Pleosporineae</taxon>
        <taxon>Leptosphaeriaceae</taxon>
        <taxon>Plenodomus</taxon>
    </lineage>
</organism>
<feature type="compositionally biased region" description="Low complexity" evidence="1">
    <location>
        <begin position="220"/>
        <end position="234"/>
    </location>
</feature>
<dbReference type="AlphaFoldDB" id="A0A6A7BBA6"/>
<keyword evidence="3" id="KW-1185">Reference proteome</keyword>
<gene>
    <name evidence="2" type="ORF">T440DRAFT_466691</name>
</gene>
<proteinExistence type="predicted"/>
<feature type="compositionally biased region" description="Basic and acidic residues" evidence="1">
    <location>
        <begin position="183"/>
        <end position="194"/>
    </location>
</feature>
<dbReference type="Proteomes" id="UP000799423">
    <property type="component" value="Unassembled WGS sequence"/>
</dbReference>
<feature type="compositionally biased region" description="Basic and acidic residues" evidence="1">
    <location>
        <begin position="423"/>
        <end position="442"/>
    </location>
</feature>
<reference evidence="2" key="1">
    <citation type="submission" date="2020-01" db="EMBL/GenBank/DDBJ databases">
        <authorList>
            <consortium name="DOE Joint Genome Institute"/>
            <person name="Haridas S."/>
            <person name="Albert R."/>
            <person name="Binder M."/>
            <person name="Bloem J."/>
            <person name="Labutti K."/>
            <person name="Salamov A."/>
            <person name="Andreopoulos B."/>
            <person name="Baker S.E."/>
            <person name="Barry K."/>
            <person name="Bills G."/>
            <person name="Bluhm B.H."/>
            <person name="Cannon C."/>
            <person name="Castanera R."/>
            <person name="Culley D.E."/>
            <person name="Daum C."/>
            <person name="Ezra D."/>
            <person name="Gonzalez J.B."/>
            <person name="Henrissat B."/>
            <person name="Kuo A."/>
            <person name="Liang C."/>
            <person name="Lipzen A."/>
            <person name="Lutzoni F."/>
            <person name="Magnuson J."/>
            <person name="Mondo S."/>
            <person name="Nolan M."/>
            <person name="Ohm R."/>
            <person name="Pangilinan J."/>
            <person name="Park H.-J."/>
            <person name="Ramirez L."/>
            <person name="Alfaro M."/>
            <person name="Sun H."/>
            <person name="Tritt A."/>
            <person name="Yoshinaga Y."/>
            <person name="Zwiers L.-H."/>
            <person name="Turgeon B.G."/>
            <person name="Goodwin S.B."/>
            <person name="Spatafora J.W."/>
            <person name="Crous P.W."/>
            <person name="Grigoriev I.V."/>
        </authorList>
    </citation>
    <scope>NUCLEOTIDE SEQUENCE</scope>
    <source>
        <strain evidence="2">IPT5</strain>
    </source>
</reference>
<dbReference type="OrthoDB" id="3800185at2759"/>
<sequence>MSQEPYWQHRLPREIPENEAATALRDGMYDQAPRIWPFNPPTSYGVAAPGLAPFVPNMLPLNTGSQSLWPSFAASPHSPEAYPIQYAHMSPQYHRQIIPFQMGVNIGNNSSPLMKNFPAHSPIPTFTVPSDANAGQKRSRLPPDSTGRKMPQKAGGGSRNHAPTTKRIPSAKVKSRVISGRIAKPEVEHKRDNKQLLSSHNKVTKRDTPKSRRAAQPKRTNATSNNHNNAATATVQHSRAVEDEHDDESDTPLRIVRTRRVIKELDESTKPVQPTIETEDVICRAQGLSQTPQIHEHEHVEATSIIAPLKHQPLGPRPRCQYEVPEALKGVQKAMGPDNWNEYVVLLEKLWAREIHGEDFAAASKVIFMIFDHNMRRKINISMLRDMITPTLEKYMAEKKQADEGQADEGQADEGQADEGQADEGRTDKEGAEKEEVQGKDKGQKKKD</sequence>
<evidence type="ECO:0000313" key="2">
    <source>
        <dbReference type="EMBL" id="KAF2852552.1"/>
    </source>
</evidence>
<dbReference type="EMBL" id="MU006298">
    <property type="protein sequence ID" value="KAF2852552.1"/>
    <property type="molecule type" value="Genomic_DNA"/>
</dbReference>
<protein>
    <submittedName>
        <fullName evidence="2">Uncharacterized protein</fullName>
    </submittedName>
</protein>
<name>A0A6A7BBA6_9PLEO</name>
<feature type="region of interest" description="Disordered" evidence="1">
    <location>
        <begin position="122"/>
        <end position="252"/>
    </location>
</feature>
<feature type="region of interest" description="Disordered" evidence="1">
    <location>
        <begin position="398"/>
        <end position="448"/>
    </location>
</feature>
<evidence type="ECO:0000256" key="1">
    <source>
        <dbReference type="SAM" id="MobiDB-lite"/>
    </source>
</evidence>